<evidence type="ECO:0000256" key="1">
    <source>
        <dbReference type="PROSITE-ProRule" id="PRU00278"/>
    </source>
</evidence>
<name>A0A2T2WF29_9FIRM</name>
<dbReference type="Gene3D" id="1.10.4030.10">
    <property type="entry name" value="Porin chaperone SurA, peptide-binding domain"/>
    <property type="match status" value="1"/>
</dbReference>
<dbReference type="InterPro" id="IPR027304">
    <property type="entry name" value="Trigger_fact/SurA_dom_sf"/>
</dbReference>
<protein>
    <submittedName>
        <fullName evidence="4">Peptidylprolyl isomerase</fullName>
    </submittedName>
</protein>
<dbReference type="EMBL" id="PXYV01000049">
    <property type="protein sequence ID" value="PSR20852.1"/>
    <property type="molecule type" value="Genomic_DNA"/>
</dbReference>
<dbReference type="SUPFAM" id="SSF54534">
    <property type="entry name" value="FKBP-like"/>
    <property type="match status" value="1"/>
</dbReference>
<keyword evidence="2" id="KW-0732">Signal</keyword>
<keyword evidence="1" id="KW-0697">Rotamase</keyword>
<organism evidence="4 5">
    <name type="scientific">Sulfobacillus acidophilus</name>
    <dbReference type="NCBI Taxonomy" id="53633"/>
    <lineage>
        <taxon>Bacteria</taxon>
        <taxon>Bacillati</taxon>
        <taxon>Bacillota</taxon>
        <taxon>Clostridia</taxon>
        <taxon>Eubacteriales</taxon>
        <taxon>Clostridiales Family XVII. Incertae Sedis</taxon>
        <taxon>Sulfobacillus</taxon>
    </lineage>
</organism>
<dbReference type="Gene3D" id="3.10.50.40">
    <property type="match status" value="1"/>
</dbReference>
<dbReference type="InterPro" id="IPR050245">
    <property type="entry name" value="PrsA_foldase"/>
</dbReference>
<proteinExistence type="predicted"/>
<sequence length="335" mass="37409">MNVGHVTRRLGLIALLSLLPITTAACGRVQPSAGSPSDHLLAVVNGQPISQSQWLAAVHATDVLRQFTLSTTPAARRREVQQLTGEIVVEQYALKHHWVTVSKAQQEASEFLSENVINAFGNKTKLANALKEKHLTVESFTTFLVRQMELDAAFAHAAVGVKSPSQAQLRSYYRAHRSLFTRPRQDKMRMILVKNHDFAQTLMKKLQRGASWKVLAARYSLDPASKNVGGEYGWVDTGAASGFVAPFYQEMDKLKPGQYGIADSQYGYHVIEVQATRPPQLEKFSAVASALASNLLQQRQMAAFATFTKRIEKTSRIVILDESRRQRQERQHPKE</sequence>
<dbReference type="PANTHER" id="PTHR47245">
    <property type="entry name" value="PEPTIDYLPROLYL ISOMERASE"/>
    <property type="match status" value="1"/>
</dbReference>
<dbReference type="InterPro" id="IPR000297">
    <property type="entry name" value="PPIase_PpiC"/>
</dbReference>
<evidence type="ECO:0000313" key="5">
    <source>
        <dbReference type="Proteomes" id="UP000241848"/>
    </source>
</evidence>
<dbReference type="PANTHER" id="PTHR47245:SF2">
    <property type="entry name" value="PEPTIDYL-PROLYL CIS-TRANS ISOMERASE HP_0175-RELATED"/>
    <property type="match status" value="1"/>
</dbReference>
<dbReference type="Pfam" id="PF13145">
    <property type="entry name" value="Rotamase_2"/>
    <property type="match status" value="1"/>
</dbReference>
<dbReference type="AlphaFoldDB" id="A0A2T2WF29"/>
<evidence type="ECO:0000256" key="2">
    <source>
        <dbReference type="SAM" id="SignalP"/>
    </source>
</evidence>
<gene>
    <name evidence="4" type="ORF">C7B45_13260</name>
</gene>
<dbReference type="GO" id="GO:0003755">
    <property type="term" value="F:peptidyl-prolyl cis-trans isomerase activity"/>
    <property type="evidence" value="ECO:0007669"/>
    <property type="project" value="UniProtKB-KW"/>
</dbReference>
<feature type="signal peptide" evidence="2">
    <location>
        <begin position="1"/>
        <end position="24"/>
    </location>
</feature>
<feature type="chain" id="PRO_5038595934" evidence="2">
    <location>
        <begin position="25"/>
        <end position="335"/>
    </location>
</feature>
<comment type="caution">
    <text evidence="4">The sequence shown here is derived from an EMBL/GenBank/DDBJ whole genome shotgun (WGS) entry which is preliminary data.</text>
</comment>
<dbReference type="PROSITE" id="PS50198">
    <property type="entry name" value="PPIC_PPIASE_2"/>
    <property type="match status" value="1"/>
</dbReference>
<feature type="domain" description="PpiC" evidence="3">
    <location>
        <begin position="183"/>
        <end position="275"/>
    </location>
</feature>
<dbReference type="Proteomes" id="UP000241848">
    <property type="component" value="Unassembled WGS sequence"/>
</dbReference>
<evidence type="ECO:0000259" key="3">
    <source>
        <dbReference type="PROSITE" id="PS50198"/>
    </source>
</evidence>
<accession>A0A2T2WF29</accession>
<keyword evidence="1 4" id="KW-0413">Isomerase</keyword>
<dbReference type="InterPro" id="IPR046357">
    <property type="entry name" value="PPIase_dom_sf"/>
</dbReference>
<reference evidence="4 5" key="1">
    <citation type="journal article" date="2014" name="BMC Genomics">
        <title>Comparison of environmental and isolate Sulfobacillus genomes reveals diverse carbon, sulfur, nitrogen, and hydrogen metabolisms.</title>
        <authorList>
            <person name="Justice N.B."/>
            <person name="Norman A."/>
            <person name="Brown C.T."/>
            <person name="Singh A."/>
            <person name="Thomas B.C."/>
            <person name="Banfield J.F."/>
        </authorList>
    </citation>
    <scope>NUCLEOTIDE SEQUENCE [LARGE SCALE GENOMIC DNA]</scope>
    <source>
        <strain evidence="4">AMDSBA3</strain>
    </source>
</reference>
<evidence type="ECO:0000313" key="4">
    <source>
        <dbReference type="EMBL" id="PSR20852.1"/>
    </source>
</evidence>
<dbReference type="SUPFAM" id="SSF109998">
    <property type="entry name" value="Triger factor/SurA peptide-binding domain-like"/>
    <property type="match status" value="1"/>
</dbReference>